<dbReference type="InterPro" id="IPR007052">
    <property type="entry name" value="CS_dom"/>
</dbReference>
<gene>
    <name evidence="7" type="ORF">BCR42DRAFT_402768</name>
</gene>
<evidence type="ECO:0000313" key="8">
    <source>
        <dbReference type="Proteomes" id="UP000193560"/>
    </source>
</evidence>
<evidence type="ECO:0000256" key="1">
    <source>
        <dbReference type="ARBA" id="ARBA00022723"/>
    </source>
</evidence>
<comment type="caution">
    <text evidence="7">The sequence shown here is derived from an EMBL/GenBank/DDBJ whole genome shotgun (WGS) entry which is preliminary data.</text>
</comment>
<dbReference type="PANTHER" id="PTHR46983:SF3">
    <property type="entry name" value="CHPADIPLOID STATE MAINTENANCE PROTEIN CHPA"/>
    <property type="match status" value="1"/>
</dbReference>
<proteinExistence type="predicted"/>
<dbReference type="InterPro" id="IPR008978">
    <property type="entry name" value="HSP20-like_chaperone"/>
</dbReference>
<feature type="region of interest" description="Disordered" evidence="4">
    <location>
        <begin position="90"/>
        <end position="140"/>
    </location>
</feature>
<dbReference type="OrthoDB" id="1898560at2759"/>
<keyword evidence="3" id="KW-0862">Zinc</keyword>
<dbReference type="PROSITE" id="PS51401">
    <property type="entry name" value="CHORD"/>
    <property type="match status" value="2"/>
</dbReference>
<dbReference type="Pfam" id="PF04968">
    <property type="entry name" value="CHORD"/>
    <property type="match status" value="2"/>
</dbReference>
<dbReference type="CDD" id="cd06466">
    <property type="entry name" value="p23_CS_SGT1_like"/>
    <property type="match status" value="1"/>
</dbReference>
<keyword evidence="2" id="KW-0677">Repeat</keyword>
<protein>
    <submittedName>
        <fullName evidence="7">Chord-domain-containing protein</fullName>
    </submittedName>
</protein>
<feature type="domain" description="CHORD" evidence="6">
    <location>
        <begin position="145"/>
        <end position="210"/>
    </location>
</feature>
<sequence>MVKCTHQGCSKEFDDETNIENACQFHPGAPVFHEGLKGWSCCKKRVDDFDEFLQLPGCTFGKHTDEKPAVKETAKPASTTLASSVENGVEVYGQQQQQKPSVAPAPSVVESTTEASAKEAAEQQKQKEEEQEDDESIPVKVGTTCRRRGCGVTYKDDATSRQGGSESACHYHPGSPIFHEGSKGWSCCPRKVLEFDEFLKINGCKERQGHLFVGNSKKDGEQQEELVDLRLDWYQTQTNVIISIFGKNKEDTQVKFTSRAIDIDIKMKDNKRYKKHLPLFHLIDSEGSKFTALSTKVEINLKKTNGMSWAALEPTTDVKTWTTFGVTGTGGTVGSKEMHYSGDSPLHMKE</sequence>
<dbReference type="Gene3D" id="2.60.40.790">
    <property type="match status" value="1"/>
</dbReference>
<dbReference type="AlphaFoldDB" id="A0A1X2IYF3"/>
<dbReference type="InterPro" id="IPR007051">
    <property type="entry name" value="CHORD_dom"/>
</dbReference>
<accession>A0A1X2IYF3</accession>
<dbReference type="EMBL" id="MCGE01000002">
    <property type="protein sequence ID" value="ORZ24356.1"/>
    <property type="molecule type" value="Genomic_DNA"/>
</dbReference>
<dbReference type="GO" id="GO:0046872">
    <property type="term" value="F:metal ion binding"/>
    <property type="evidence" value="ECO:0007669"/>
    <property type="project" value="UniProtKB-KW"/>
</dbReference>
<dbReference type="STRING" id="90262.A0A1X2IYF3"/>
<evidence type="ECO:0000256" key="2">
    <source>
        <dbReference type="ARBA" id="ARBA00022737"/>
    </source>
</evidence>
<evidence type="ECO:0000256" key="3">
    <source>
        <dbReference type="ARBA" id="ARBA00022833"/>
    </source>
</evidence>
<reference evidence="7 8" key="1">
    <citation type="submission" date="2016-07" db="EMBL/GenBank/DDBJ databases">
        <title>Pervasive Adenine N6-methylation of Active Genes in Fungi.</title>
        <authorList>
            <consortium name="DOE Joint Genome Institute"/>
            <person name="Mondo S.J."/>
            <person name="Dannebaum R.O."/>
            <person name="Kuo R.C."/>
            <person name="Labutti K."/>
            <person name="Haridas S."/>
            <person name="Kuo A."/>
            <person name="Salamov A."/>
            <person name="Ahrendt S.R."/>
            <person name="Lipzen A."/>
            <person name="Sullivan W."/>
            <person name="Andreopoulos W.B."/>
            <person name="Clum A."/>
            <person name="Lindquist E."/>
            <person name="Daum C."/>
            <person name="Ramamoorthy G.K."/>
            <person name="Gryganskyi A."/>
            <person name="Culley D."/>
            <person name="Magnuson J.K."/>
            <person name="James T.Y."/>
            <person name="O'Malley M.A."/>
            <person name="Stajich J.E."/>
            <person name="Spatafora J.W."/>
            <person name="Visel A."/>
            <person name="Grigoriev I.V."/>
        </authorList>
    </citation>
    <scope>NUCLEOTIDE SEQUENCE [LARGE SCALE GENOMIC DNA]</scope>
    <source>
        <strain evidence="7 8">NRRL 1336</strain>
    </source>
</reference>
<keyword evidence="8" id="KW-1185">Reference proteome</keyword>
<feature type="domain" description="CHORD" evidence="6">
    <location>
        <begin position="4"/>
        <end position="63"/>
    </location>
</feature>
<evidence type="ECO:0000259" key="5">
    <source>
        <dbReference type="PROSITE" id="PS51203"/>
    </source>
</evidence>
<dbReference type="PROSITE" id="PS51203">
    <property type="entry name" value="CS"/>
    <property type="match status" value="1"/>
</dbReference>
<dbReference type="InterPro" id="IPR039790">
    <property type="entry name" value="CHRD1"/>
</dbReference>
<dbReference type="PANTHER" id="PTHR46983">
    <property type="entry name" value="CYSTEINE AND HISTIDINE-RICH DOMAIN-CONTAINING PROTEIN 1"/>
    <property type="match status" value="1"/>
</dbReference>
<feature type="domain" description="CS" evidence="5">
    <location>
        <begin position="226"/>
        <end position="313"/>
    </location>
</feature>
<keyword evidence="1" id="KW-0479">Metal-binding</keyword>
<dbReference type="Proteomes" id="UP000193560">
    <property type="component" value="Unassembled WGS sequence"/>
</dbReference>
<dbReference type="Pfam" id="PF04969">
    <property type="entry name" value="CS"/>
    <property type="match status" value="1"/>
</dbReference>
<name>A0A1X2IYF3_9FUNG</name>
<feature type="compositionally biased region" description="Basic and acidic residues" evidence="4">
    <location>
        <begin position="116"/>
        <end position="128"/>
    </location>
</feature>
<dbReference type="Gene3D" id="4.10.1130.20">
    <property type="match status" value="2"/>
</dbReference>
<evidence type="ECO:0000256" key="4">
    <source>
        <dbReference type="SAM" id="MobiDB-lite"/>
    </source>
</evidence>
<organism evidence="7 8">
    <name type="scientific">Absidia repens</name>
    <dbReference type="NCBI Taxonomy" id="90262"/>
    <lineage>
        <taxon>Eukaryota</taxon>
        <taxon>Fungi</taxon>
        <taxon>Fungi incertae sedis</taxon>
        <taxon>Mucoromycota</taxon>
        <taxon>Mucoromycotina</taxon>
        <taxon>Mucoromycetes</taxon>
        <taxon>Mucorales</taxon>
        <taxon>Cunninghamellaceae</taxon>
        <taxon>Absidia</taxon>
    </lineage>
</organism>
<evidence type="ECO:0000313" key="7">
    <source>
        <dbReference type="EMBL" id="ORZ24356.1"/>
    </source>
</evidence>
<evidence type="ECO:0000259" key="6">
    <source>
        <dbReference type="PROSITE" id="PS51401"/>
    </source>
</evidence>
<dbReference type="SUPFAM" id="SSF49764">
    <property type="entry name" value="HSP20-like chaperones"/>
    <property type="match status" value="1"/>
</dbReference>